<protein>
    <submittedName>
        <fullName evidence="2">Uncharacterized protein</fullName>
    </submittedName>
</protein>
<name>A0A0F9STM8_9ZZZZ</name>
<reference evidence="2" key="1">
    <citation type="journal article" date="2015" name="Nature">
        <title>Complex archaea that bridge the gap between prokaryotes and eukaryotes.</title>
        <authorList>
            <person name="Spang A."/>
            <person name="Saw J.H."/>
            <person name="Jorgensen S.L."/>
            <person name="Zaremba-Niedzwiedzka K."/>
            <person name="Martijn J."/>
            <person name="Lind A.E."/>
            <person name="van Eijk R."/>
            <person name="Schleper C."/>
            <person name="Guy L."/>
            <person name="Ettema T.J."/>
        </authorList>
    </citation>
    <scope>NUCLEOTIDE SEQUENCE</scope>
</reference>
<sequence>MNCDNCGGSLTGGNDTRQTLKDNVEGDEHCEASDCIQALGEKGSGLELLVGNLSNSKQDKEFMDRAFGGSLLNRRNSERRKGGQ</sequence>
<gene>
    <name evidence="2" type="ORF">LCGC14_0412510</name>
</gene>
<evidence type="ECO:0000256" key="1">
    <source>
        <dbReference type="SAM" id="MobiDB-lite"/>
    </source>
</evidence>
<dbReference type="EMBL" id="LAZR01000365">
    <property type="protein sequence ID" value="KKN72300.1"/>
    <property type="molecule type" value="Genomic_DNA"/>
</dbReference>
<evidence type="ECO:0000313" key="2">
    <source>
        <dbReference type="EMBL" id="KKN72300.1"/>
    </source>
</evidence>
<proteinExistence type="predicted"/>
<organism evidence="2">
    <name type="scientific">marine sediment metagenome</name>
    <dbReference type="NCBI Taxonomy" id="412755"/>
    <lineage>
        <taxon>unclassified sequences</taxon>
        <taxon>metagenomes</taxon>
        <taxon>ecological metagenomes</taxon>
    </lineage>
</organism>
<feature type="region of interest" description="Disordered" evidence="1">
    <location>
        <begin position="1"/>
        <end position="20"/>
    </location>
</feature>
<comment type="caution">
    <text evidence="2">The sequence shown here is derived from an EMBL/GenBank/DDBJ whole genome shotgun (WGS) entry which is preliminary data.</text>
</comment>
<accession>A0A0F9STM8</accession>
<dbReference type="AlphaFoldDB" id="A0A0F9STM8"/>